<dbReference type="OrthoDB" id="3557289at2"/>
<feature type="chain" id="PRO_5039328467" description="DUF3558 domain-containing protein" evidence="2">
    <location>
        <begin position="26"/>
        <end position="190"/>
    </location>
</feature>
<reference evidence="3 4" key="1">
    <citation type="submission" date="2011-09" db="EMBL/GenBank/DDBJ databases">
        <authorList>
            <consortium name="US DOE Joint Genome Institute (JGI-PGF)"/>
            <person name="Lucas S."/>
            <person name="Han J."/>
            <person name="Lapidus A."/>
            <person name="Cheng J.-F."/>
            <person name="Goodwin L."/>
            <person name="Pitluck S."/>
            <person name="Peters L."/>
            <person name="Land M.L."/>
            <person name="Hauser L."/>
            <person name="Brambilla E."/>
            <person name="Klenk H.-P."/>
            <person name="Woyke T.J."/>
        </authorList>
    </citation>
    <scope>NUCLEOTIDE SEQUENCE [LARGE SCALE GENOMIC DNA]</scope>
    <source>
        <strain evidence="3 4">K62</strain>
    </source>
</reference>
<sequence length="190" mass="19566">MTSKVVMRMAVAGAILLLPTISGCATTESGFANSQTSSNVSLGETQTTVSSSAKPSSSSIDPCELVSAEDLADVGEFETEYQEGGGSRYCVWQEGFESGGNGFSFSVGVRDSQGIDAVRDIGGGVDPTEVNQRPAVKTEDPVSGDCMLAVKVSDSSRIDVTVLGEDGDGDSCGLAEVIAGMVEPRLPELP</sequence>
<dbReference type="PROSITE" id="PS51257">
    <property type="entry name" value="PROKAR_LIPOPROTEIN"/>
    <property type="match status" value="1"/>
</dbReference>
<evidence type="ECO:0008006" key="5">
    <source>
        <dbReference type="Google" id="ProtNLM"/>
    </source>
</evidence>
<evidence type="ECO:0000313" key="3">
    <source>
        <dbReference type="EMBL" id="EIE97536.1"/>
    </source>
</evidence>
<evidence type="ECO:0000256" key="1">
    <source>
        <dbReference type="SAM" id="MobiDB-lite"/>
    </source>
</evidence>
<feature type="compositionally biased region" description="Low complexity" evidence="1">
    <location>
        <begin position="50"/>
        <end position="59"/>
    </location>
</feature>
<organism evidence="3 4">
    <name type="scientific">Saccharomonospora glauca K62</name>
    <dbReference type="NCBI Taxonomy" id="928724"/>
    <lineage>
        <taxon>Bacteria</taxon>
        <taxon>Bacillati</taxon>
        <taxon>Actinomycetota</taxon>
        <taxon>Actinomycetes</taxon>
        <taxon>Pseudonocardiales</taxon>
        <taxon>Pseudonocardiaceae</taxon>
        <taxon>Saccharomonospora</taxon>
    </lineage>
</organism>
<keyword evidence="2" id="KW-0732">Signal</keyword>
<dbReference type="AlphaFoldDB" id="I1CXW2"/>
<name>I1CXW2_9PSEU</name>
<gene>
    <name evidence="3" type="ORF">SacglDRAFT_00587</name>
</gene>
<feature type="signal peptide" evidence="2">
    <location>
        <begin position="1"/>
        <end position="25"/>
    </location>
</feature>
<proteinExistence type="predicted"/>
<keyword evidence="4" id="KW-1185">Reference proteome</keyword>
<dbReference type="EMBL" id="CM001484">
    <property type="protein sequence ID" value="EIE97536.1"/>
    <property type="molecule type" value="Genomic_DNA"/>
</dbReference>
<dbReference type="Proteomes" id="UP000005087">
    <property type="component" value="Chromosome"/>
</dbReference>
<protein>
    <recommendedName>
        <fullName evidence="5">DUF3558 domain-containing protein</fullName>
    </recommendedName>
</protein>
<dbReference type="HOGENOM" id="CLU_121935_0_0_11"/>
<evidence type="ECO:0000313" key="4">
    <source>
        <dbReference type="Proteomes" id="UP000005087"/>
    </source>
</evidence>
<evidence type="ECO:0000256" key="2">
    <source>
        <dbReference type="SAM" id="SignalP"/>
    </source>
</evidence>
<accession>I1CXW2</accession>
<feature type="compositionally biased region" description="Polar residues" evidence="1">
    <location>
        <begin position="33"/>
        <end position="49"/>
    </location>
</feature>
<feature type="region of interest" description="Disordered" evidence="1">
    <location>
        <begin position="33"/>
        <end position="62"/>
    </location>
</feature>
<dbReference type="InterPro" id="IPR024520">
    <property type="entry name" value="DUF3558"/>
</dbReference>
<reference evidence="4" key="2">
    <citation type="submission" date="2012-01" db="EMBL/GenBank/DDBJ databases">
        <title>Noncontiguous Finished sequence of chromosome of Saccharomonospora glauca K62.</title>
        <authorList>
            <consortium name="US DOE Joint Genome Institute"/>
            <person name="Lucas S."/>
            <person name="Han J."/>
            <person name="Lapidus A."/>
            <person name="Cheng J.-F."/>
            <person name="Goodwin L."/>
            <person name="Pitluck S."/>
            <person name="Peters L."/>
            <person name="Mikhailova N."/>
            <person name="Held B."/>
            <person name="Detter J.C."/>
            <person name="Han C."/>
            <person name="Tapia R."/>
            <person name="Land M."/>
            <person name="Hauser L."/>
            <person name="Kyrpides N."/>
            <person name="Ivanova N."/>
            <person name="Pagani I."/>
            <person name="Brambilla E.-M."/>
            <person name="Klenk H.-P."/>
            <person name="Woyke T."/>
        </authorList>
    </citation>
    <scope>NUCLEOTIDE SEQUENCE [LARGE SCALE GENOMIC DNA]</scope>
    <source>
        <strain evidence="4">K62</strain>
    </source>
</reference>
<dbReference type="Pfam" id="PF12079">
    <property type="entry name" value="DUF3558"/>
    <property type="match status" value="1"/>
</dbReference>